<dbReference type="CDD" id="cd02696">
    <property type="entry name" value="MurNAc-LAA"/>
    <property type="match status" value="1"/>
</dbReference>
<accession>A0AAW5EER2</accession>
<evidence type="ECO:0000256" key="1">
    <source>
        <dbReference type="ARBA" id="ARBA00022801"/>
    </source>
</evidence>
<dbReference type="EMBL" id="JAKTTI010000049">
    <property type="protein sequence ID" value="MCH1627663.1"/>
    <property type="molecule type" value="Genomic_DNA"/>
</dbReference>
<dbReference type="PIRSF" id="PIRSF037846">
    <property type="entry name" value="Autolysin_YrvJ_prd"/>
    <property type="match status" value="1"/>
</dbReference>
<evidence type="ECO:0000259" key="5">
    <source>
        <dbReference type="PROSITE" id="PS51781"/>
    </source>
</evidence>
<gene>
    <name evidence="6" type="ORF">MJG50_20195</name>
</gene>
<dbReference type="SMART" id="SM00287">
    <property type="entry name" value="SH3b"/>
    <property type="match status" value="5"/>
</dbReference>
<keyword evidence="7" id="KW-1185">Reference proteome</keyword>
<sequence>MLHKFLKIFLSLSLLFICSITLKPNIGTKAQASSTAIINTSILNVREGPGLSYNIKSKIKQGEQYKILERKNDWLKLEITKNSSGWVASWLIKESNSESIAANDTSKTVKSVKSTVDGLRLRTGPGTSFQIMGSLNKGQVAQYIDKNESWTKVKYNNQIGWVSSPFLTTIQGSNNKPDVTNKQKSGKVNTSVLNVRSTPNLQGSIIGKLTKGSTVSIKNERENWLEITFNKGNAWVHRDYINVDTTNEDQDEQEEEQHETQPDQNIQDGIKKATVTASSLNVRDSGSLSGKIIGKLKIGEEVTINKEINDWSQITLTNGKKGWVASWYLEVQELHAPDKNEQKATTVKVLYNGTNIRTAPSSTAPVTARANEGDVFNISATEGDWYKIVLSDKTTGYIAGWIVEVNGNTSVVQKPGVNQYLKNKTIVIDPGHGGRDGGTVGVNGTIEKNVTLRTARLVFDKLHAAGANVVLTRNSDLYVSLRSRVSTSHYRNADAFISVHYDSTTDRSARGITSYYYKNIDTALASTMQSELIKNTNFKDRKHRKGNYQVLRENKNPSALLELGFLSNPTEEYSVNTNSFQENVSNGIYYGLAQYFKGR</sequence>
<feature type="domain" description="SH3b" evidence="5">
    <location>
        <begin position="344"/>
        <end position="406"/>
    </location>
</feature>
<dbReference type="RefSeq" id="WP_240257583.1">
    <property type="nucleotide sequence ID" value="NZ_JAKTTI010000049.1"/>
</dbReference>
<dbReference type="SUPFAM" id="SSF50044">
    <property type="entry name" value="SH3-domain"/>
    <property type="match status" value="1"/>
</dbReference>
<feature type="domain" description="SH3b" evidence="5">
    <location>
        <begin position="33"/>
        <end position="95"/>
    </location>
</feature>
<dbReference type="Pfam" id="PF08239">
    <property type="entry name" value="SH3_3"/>
    <property type="match status" value="5"/>
</dbReference>
<evidence type="ECO:0000313" key="7">
    <source>
        <dbReference type="Proteomes" id="UP001431131"/>
    </source>
</evidence>
<proteinExistence type="predicted"/>
<dbReference type="GO" id="GO:0071555">
    <property type="term" value="P:cell wall organization"/>
    <property type="evidence" value="ECO:0007669"/>
    <property type="project" value="UniProtKB-KW"/>
</dbReference>
<organism evidence="6 7">
    <name type="scientific">Fredinandcohnia quinoae</name>
    <dbReference type="NCBI Taxonomy" id="2918902"/>
    <lineage>
        <taxon>Bacteria</taxon>
        <taxon>Bacillati</taxon>
        <taxon>Bacillota</taxon>
        <taxon>Bacilli</taxon>
        <taxon>Bacillales</taxon>
        <taxon>Bacillaceae</taxon>
        <taxon>Fredinandcohnia</taxon>
    </lineage>
</organism>
<feature type="region of interest" description="Disordered" evidence="3">
    <location>
        <begin position="247"/>
        <end position="268"/>
    </location>
</feature>
<comment type="caution">
    <text evidence="6">The sequence shown here is derived from an EMBL/GenBank/DDBJ whole genome shotgun (WGS) entry which is preliminary data.</text>
</comment>
<feature type="domain" description="SH3b" evidence="5">
    <location>
        <begin position="107"/>
        <end position="171"/>
    </location>
</feature>
<dbReference type="InterPro" id="IPR036028">
    <property type="entry name" value="SH3-like_dom_sf"/>
</dbReference>
<name>A0AAW5EER2_9BACI</name>
<dbReference type="GO" id="GO:0009253">
    <property type="term" value="P:peptidoglycan catabolic process"/>
    <property type="evidence" value="ECO:0007669"/>
    <property type="project" value="InterPro"/>
</dbReference>
<dbReference type="SUPFAM" id="SSF53187">
    <property type="entry name" value="Zn-dependent exopeptidases"/>
    <property type="match status" value="1"/>
</dbReference>
<dbReference type="Gene3D" id="3.40.630.40">
    <property type="entry name" value="Zn-dependent exopeptidases"/>
    <property type="match status" value="1"/>
</dbReference>
<reference evidence="6" key="1">
    <citation type="submission" date="2022-02" db="EMBL/GenBank/DDBJ databases">
        <title>Fredinandcohnia quinoae sp. nov. isolated from Chenopodium quinoa seeds.</title>
        <authorList>
            <person name="Saati-Santamaria Z."/>
            <person name="Flores-Felix J.D."/>
            <person name="Igual J.M."/>
            <person name="Velazquez E."/>
            <person name="Garcia-Fraile P."/>
            <person name="Martinez-Molina E."/>
        </authorList>
    </citation>
    <scope>NUCLEOTIDE SEQUENCE</scope>
    <source>
        <strain evidence="6">SECRCQ15</strain>
    </source>
</reference>
<protein>
    <submittedName>
        <fullName evidence="6">SH3 domain-containing protein</fullName>
    </submittedName>
</protein>
<dbReference type="SMART" id="SM00646">
    <property type="entry name" value="Ami_3"/>
    <property type="match status" value="1"/>
</dbReference>
<dbReference type="AlphaFoldDB" id="A0AAW5EER2"/>
<feature type="domain" description="SH3b" evidence="5">
    <location>
        <begin position="183"/>
        <end position="245"/>
    </location>
</feature>
<dbReference type="InterPro" id="IPR052354">
    <property type="entry name" value="Cell_Wall_Dynamics_Protein"/>
</dbReference>
<dbReference type="InterPro" id="IPR002508">
    <property type="entry name" value="MurNAc-LAA_cat"/>
</dbReference>
<keyword evidence="1" id="KW-0378">Hydrolase</keyword>
<dbReference type="Proteomes" id="UP001431131">
    <property type="component" value="Unassembled WGS sequence"/>
</dbReference>
<dbReference type="PANTHER" id="PTHR34408:SF1">
    <property type="entry name" value="GLYCOSYL HYDROLASE FAMILY 19 DOMAIN-CONTAINING PROTEIN HI_1415"/>
    <property type="match status" value="1"/>
</dbReference>
<evidence type="ECO:0000256" key="3">
    <source>
        <dbReference type="SAM" id="MobiDB-lite"/>
    </source>
</evidence>
<dbReference type="InterPro" id="IPR003646">
    <property type="entry name" value="SH3-like_bac-type"/>
</dbReference>
<evidence type="ECO:0000256" key="2">
    <source>
        <dbReference type="ARBA" id="ARBA00023316"/>
    </source>
</evidence>
<keyword evidence="4" id="KW-0732">Signal</keyword>
<keyword evidence="2" id="KW-0961">Cell wall biogenesis/degradation</keyword>
<feature type="compositionally biased region" description="Acidic residues" evidence="3">
    <location>
        <begin position="247"/>
        <end position="257"/>
    </location>
</feature>
<feature type="signal peptide" evidence="4">
    <location>
        <begin position="1"/>
        <end position="22"/>
    </location>
</feature>
<evidence type="ECO:0000313" key="6">
    <source>
        <dbReference type="EMBL" id="MCH1627663.1"/>
    </source>
</evidence>
<dbReference type="PROSITE" id="PS51781">
    <property type="entry name" value="SH3B"/>
    <property type="match status" value="5"/>
</dbReference>
<evidence type="ECO:0000256" key="4">
    <source>
        <dbReference type="SAM" id="SignalP"/>
    </source>
</evidence>
<dbReference type="Gene3D" id="2.30.30.40">
    <property type="entry name" value="SH3 Domains"/>
    <property type="match status" value="5"/>
</dbReference>
<dbReference type="GO" id="GO:0008745">
    <property type="term" value="F:N-acetylmuramoyl-L-alanine amidase activity"/>
    <property type="evidence" value="ECO:0007669"/>
    <property type="project" value="InterPro"/>
</dbReference>
<feature type="chain" id="PRO_5043588204" evidence="4">
    <location>
        <begin position="23"/>
        <end position="599"/>
    </location>
</feature>
<dbReference type="PANTHER" id="PTHR34408">
    <property type="entry name" value="FAMILY PROTEIN, PUTATIVE-RELATED"/>
    <property type="match status" value="1"/>
</dbReference>
<feature type="domain" description="SH3b" evidence="5">
    <location>
        <begin position="270"/>
        <end position="333"/>
    </location>
</feature>
<dbReference type="InterPro" id="IPR017293">
    <property type="entry name" value="N-acetylmuramoyl-L-ala_amidase"/>
</dbReference>
<dbReference type="Pfam" id="PF01520">
    <property type="entry name" value="Amidase_3"/>
    <property type="match status" value="1"/>
</dbReference>